<dbReference type="Proteomes" id="UP000187148">
    <property type="component" value="Chromosome"/>
</dbReference>
<protein>
    <submittedName>
        <fullName evidence="2">MBL fold metallo-hydrolase</fullName>
    </submittedName>
</protein>
<dbReference type="Gene3D" id="3.60.15.10">
    <property type="entry name" value="Ribonuclease Z/Hydroxyacylglutathione hydrolase-like"/>
    <property type="match status" value="1"/>
</dbReference>
<organism evidence="2 3">
    <name type="scientific">Kosakonia cowanii JCM 10956 = DSM 18146</name>
    <dbReference type="NCBI Taxonomy" id="1300165"/>
    <lineage>
        <taxon>Bacteria</taxon>
        <taxon>Pseudomonadati</taxon>
        <taxon>Pseudomonadota</taxon>
        <taxon>Gammaproteobacteria</taxon>
        <taxon>Enterobacterales</taxon>
        <taxon>Enterobacteriaceae</taxon>
        <taxon>Kosakonia</taxon>
    </lineage>
</organism>
<evidence type="ECO:0000313" key="2">
    <source>
        <dbReference type="EMBL" id="APZ07524.1"/>
    </source>
</evidence>
<proteinExistence type="predicted"/>
<dbReference type="KEGG" id="kco:BWI95_00110"/>
<gene>
    <name evidence="2" type="ORF">BWI95_00110</name>
</gene>
<dbReference type="EMBL" id="CP019445">
    <property type="protein sequence ID" value="APZ07524.1"/>
    <property type="molecule type" value="Genomic_DNA"/>
</dbReference>
<dbReference type="SUPFAM" id="SSF56281">
    <property type="entry name" value="Metallo-hydrolase/oxidoreductase"/>
    <property type="match status" value="1"/>
</dbReference>
<keyword evidence="2" id="KW-0378">Hydrolase</keyword>
<dbReference type="InterPro" id="IPR036866">
    <property type="entry name" value="RibonucZ/Hydroxyglut_hydro"/>
</dbReference>
<dbReference type="PANTHER" id="PTHR36839:SF1">
    <property type="entry name" value="METALLO-BETA-LACTAMASE FAMILY PROTEIN (AFU_ORTHOLOGUE AFUA_5G12770)"/>
    <property type="match status" value="1"/>
</dbReference>
<dbReference type="SMART" id="SM00849">
    <property type="entry name" value="Lactamase_B"/>
    <property type="match status" value="1"/>
</dbReference>
<dbReference type="GO" id="GO:0016787">
    <property type="term" value="F:hydrolase activity"/>
    <property type="evidence" value="ECO:0007669"/>
    <property type="project" value="UniProtKB-KW"/>
</dbReference>
<reference evidence="2 3" key="1">
    <citation type="submission" date="2017-01" db="EMBL/GenBank/DDBJ databases">
        <authorList>
            <person name="Cao J.-M."/>
        </authorList>
    </citation>
    <scope>NUCLEOTIDE SEQUENCE [LARGE SCALE GENOMIC DNA]</scope>
    <source>
        <strain evidence="2 3">888-76</strain>
    </source>
</reference>
<dbReference type="InterPro" id="IPR001279">
    <property type="entry name" value="Metallo-B-lactamas"/>
</dbReference>
<keyword evidence="3" id="KW-1185">Reference proteome</keyword>
<name>A0A830ZEN1_9ENTR</name>
<sequence length="263" mass="29359">MMTLCRACGTSYETAGEHPQHCKICVDERQFVPPGGQQWVDPAELLASHTNKWAQHEADLFSLQTVPDFAIGQRAFLVRTPEGNILWDCIAILDAATKTLIAALGGLKAIAISHPHYYTTMQEWAAEFDAPIYLHASDREWIMRDTPYLNLWEGDTLQLTRDVSVMRLGGHFPGGAVLYWARDEGIVLSGDIVQVAPGNDAVSFMWSYPNMLPLSADTVSDMLRRLSAINFTRLYGAFEGREIMHNAAAIVRRSGEKYIACLR</sequence>
<dbReference type="RefSeq" id="WP_076770258.1">
    <property type="nucleotide sequence ID" value="NZ_CP019445.1"/>
</dbReference>
<evidence type="ECO:0000259" key="1">
    <source>
        <dbReference type="SMART" id="SM00849"/>
    </source>
</evidence>
<dbReference type="PANTHER" id="PTHR36839">
    <property type="entry name" value="METALLO-BETA-LACTAMASE FAMILY PROTEIN (AFU_ORTHOLOGUE AFUA_5G12770)"/>
    <property type="match status" value="1"/>
</dbReference>
<evidence type="ECO:0000313" key="3">
    <source>
        <dbReference type="Proteomes" id="UP000187148"/>
    </source>
</evidence>
<accession>A0A830ZEN1</accession>
<feature type="domain" description="Metallo-beta-lactamase" evidence="1">
    <location>
        <begin position="72"/>
        <end position="233"/>
    </location>
</feature>
<dbReference type="AlphaFoldDB" id="A0A830ZEN1"/>